<comment type="similarity">
    <text evidence="3">Belongs to the histone H3 family.</text>
</comment>
<dbReference type="AlphaFoldDB" id="A0A5J5QNF7"/>
<keyword evidence="7" id="KW-0539">Nucleus</keyword>
<evidence type="ECO:0000256" key="3">
    <source>
        <dbReference type="ARBA" id="ARBA00010343"/>
    </source>
</evidence>
<evidence type="ECO:0000256" key="2">
    <source>
        <dbReference type="ARBA" id="ARBA00004286"/>
    </source>
</evidence>
<evidence type="ECO:0000256" key="1">
    <source>
        <dbReference type="ARBA" id="ARBA00004123"/>
    </source>
</evidence>
<protein>
    <recommendedName>
        <fullName evidence="10">Core Histone H2A/H2B/H3 domain-containing protein</fullName>
    </recommendedName>
</protein>
<dbReference type="InterPro" id="IPR009072">
    <property type="entry name" value="Histone-fold"/>
</dbReference>
<name>A0A5J5QNF7_GOSBA</name>
<dbReference type="CDD" id="cd22911">
    <property type="entry name" value="HFD_H3"/>
    <property type="match status" value="1"/>
</dbReference>
<keyword evidence="12" id="KW-1185">Reference proteome</keyword>
<keyword evidence="8" id="KW-0544">Nucleosome core</keyword>
<organism evidence="11 12">
    <name type="scientific">Gossypium barbadense</name>
    <name type="common">Sea Island cotton</name>
    <name type="synonym">Hibiscus barbadensis</name>
    <dbReference type="NCBI Taxonomy" id="3634"/>
    <lineage>
        <taxon>Eukaryota</taxon>
        <taxon>Viridiplantae</taxon>
        <taxon>Streptophyta</taxon>
        <taxon>Embryophyta</taxon>
        <taxon>Tracheophyta</taxon>
        <taxon>Spermatophyta</taxon>
        <taxon>Magnoliopsida</taxon>
        <taxon>eudicotyledons</taxon>
        <taxon>Gunneridae</taxon>
        <taxon>Pentapetalae</taxon>
        <taxon>rosids</taxon>
        <taxon>malvids</taxon>
        <taxon>Malvales</taxon>
        <taxon>Malvaceae</taxon>
        <taxon>Malvoideae</taxon>
        <taxon>Gossypium</taxon>
    </lineage>
</organism>
<dbReference type="InterPro" id="IPR000164">
    <property type="entry name" value="Histone_H3/CENP-A"/>
</dbReference>
<feature type="region of interest" description="Disordered" evidence="9">
    <location>
        <begin position="98"/>
        <end position="135"/>
    </location>
</feature>
<accession>A0A5J5QNF7</accession>
<feature type="non-terminal residue" evidence="11">
    <location>
        <position position="291"/>
    </location>
</feature>
<keyword evidence="4" id="KW-0158">Chromosome</keyword>
<comment type="subcellular location">
    <subcellularLocation>
        <location evidence="2">Chromosome</location>
    </subcellularLocation>
    <subcellularLocation>
        <location evidence="1">Nucleus</location>
    </subcellularLocation>
</comment>
<evidence type="ECO:0000256" key="9">
    <source>
        <dbReference type="SAM" id="MobiDB-lite"/>
    </source>
</evidence>
<dbReference type="Pfam" id="PF00125">
    <property type="entry name" value="Histone"/>
    <property type="match status" value="1"/>
</dbReference>
<evidence type="ECO:0000256" key="6">
    <source>
        <dbReference type="ARBA" id="ARBA00023125"/>
    </source>
</evidence>
<evidence type="ECO:0000313" key="12">
    <source>
        <dbReference type="Proteomes" id="UP000327439"/>
    </source>
</evidence>
<evidence type="ECO:0000256" key="4">
    <source>
        <dbReference type="ARBA" id="ARBA00022454"/>
    </source>
</evidence>
<evidence type="ECO:0000256" key="8">
    <source>
        <dbReference type="ARBA" id="ARBA00023269"/>
    </source>
</evidence>
<gene>
    <name evidence="11" type="ORF">ES319_D07G040700v1</name>
</gene>
<sequence length="291" mass="32455">MQVAKRISLINILLNDEKMIFPFEQSLNPYPHCKSTSLTRTTSRLSQLFPFLGEPASLQTTTISSLSCPLFVLSINNWYSEHGRPTMTFSHNDAPLNSINPANSTNPASSFTPADPINLVNSELPPTQNLTKNAPLNQLSNQPFLSLSQPFSSFCAVHGNPQHSLGLQPIYIRPTYYPCPTSSHQLPTKVACKLAPATGGVKKPHRSKPGTVPLREINLVREITQDFKTGLRFQSSVVIALQEVPKAYLVGLFEDINLYTIHAKRVIIMPKYIQLARRIRGERAYIICLFV</sequence>
<dbReference type="InterPro" id="IPR007125">
    <property type="entry name" value="H2A/H2B/H3"/>
</dbReference>
<reference evidence="12" key="1">
    <citation type="journal article" date="2020" name="Nat. Genet.">
        <title>Genomic diversifications of five Gossypium allopolyploid species and their impact on cotton improvement.</title>
        <authorList>
            <person name="Chen Z.J."/>
            <person name="Sreedasyam A."/>
            <person name="Ando A."/>
            <person name="Song Q."/>
            <person name="De Santiago L.M."/>
            <person name="Hulse-Kemp A.M."/>
            <person name="Ding M."/>
            <person name="Ye W."/>
            <person name="Kirkbride R.C."/>
            <person name="Jenkins J."/>
            <person name="Plott C."/>
            <person name="Lovell J."/>
            <person name="Lin Y.M."/>
            <person name="Vaughn R."/>
            <person name="Liu B."/>
            <person name="Simpson S."/>
            <person name="Scheffler B.E."/>
            <person name="Wen L."/>
            <person name="Saski C.A."/>
            <person name="Grover C.E."/>
            <person name="Hu G."/>
            <person name="Conover J.L."/>
            <person name="Carlson J.W."/>
            <person name="Shu S."/>
            <person name="Boston L.B."/>
            <person name="Williams M."/>
            <person name="Peterson D.G."/>
            <person name="McGee K."/>
            <person name="Jones D.C."/>
            <person name="Wendel J.F."/>
            <person name="Stelly D.M."/>
            <person name="Grimwood J."/>
            <person name="Schmutz J."/>
        </authorList>
    </citation>
    <scope>NUCLEOTIDE SEQUENCE [LARGE SCALE GENOMIC DNA]</scope>
    <source>
        <strain evidence="12">cv. 3-79</strain>
    </source>
</reference>
<evidence type="ECO:0000313" key="11">
    <source>
        <dbReference type="EMBL" id="KAB2020057.1"/>
    </source>
</evidence>
<keyword evidence="6" id="KW-0238">DNA-binding</keyword>
<dbReference type="GO" id="GO:0005634">
    <property type="term" value="C:nucleus"/>
    <property type="evidence" value="ECO:0007669"/>
    <property type="project" value="UniProtKB-SubCell"/>
</dbReference>
<evidence type="ECO:0000256" key="5">
    <source>
        <dbReference type="ARBA" id="ARBA00022990"/>
    </source>
</evidence>
<feature type="compositionally biased region" description="Polar residues" evidence="9">
    <location>
        <begin position="98"/>
        <end position="112"/>
    </location>
</feature>
<dbReference type="SMART" id="SM00428">
    <property type="entry name" value="H3"/>
    <property type="match status" value="1"/>
</dbReference>
<dbReference type="SUPFAM" id="SSF47113">
    <property type="entry name" value="Histone-fold"/>
    <property type="match status" value="1"/>
</dbReference>
<dbReference type="PRINTS" id="PR00622">
    <property type="entry name" value="HISTONEH3"/>
</dbReference>
<dbReference type="Proteomes" id="UP000327439">
    <property type="component" value="Chromosome D07"/>
</dbReference>
<dbReference type="EMBL" id="CM018221">
    <property type="protein sequence ID" value="KAB2020057.1"/>
    <property type="molecule type" value="Genomic_DNA"/>
</dbReference>
<evidence type="ECO:0000256" key="7">
    <source>
        <dbReference type="ARBA" id="ARBA00023242"/>
    </source>
</evidence>
<keyword evidence="5" id="KW-0007">Acetylation</keyword>
<dbReference type="GO" id="GO:0046982">
    <property type="term" value="F:protein heterodimerization activity"/>
    <property type="evidence" value="ECO:0007669"/>
    <property type="project" value="InterPro"/>
</dbReference>
<evidence type="ECO:0000259" key="10">
    <source>
        <dbReference type="Pfam" id="PF00125"/>
    </source>
</evidence>
<dbReference type="GO" id="GO:0000786">
    <property type="term" value="C:nucleosome"/>
    <property type="evidence" value="ECO:0007669"/>
    <property type="project" value="UniProtKB-KW"/>
</dbReference>
<dbReference type="Gene3D" id="1.10.20.10">
    <property type="entry name" value="Histone, subunit A"/>
    <property type="match status" value="1"/>
</dbReference>
<dbReference type="PANTHER" id="PTHR11426">
    <property type="entry name" value="HISTONE H3"/>
    <property type="match status" value="1"/>
</dbReference>
<feature type="domain" description="Core Histone H2A/H2B/H3" evidence="10">
    <location>
        <begin position="219"/>
        <end position="279"/>
    </location>
</feature>
<feature type="compositionally biased region" description="Polar residues" evidence="9">
    <location>
        <begin position="119"/>
        <end position="135"/>
    </location>
</feature>
<dbReference type="GO" id="GO:0003677">
    <property type="term" value="F:DNA binding"/>
    <property type="evidence" value="ECO:0007669"/>
    <property type="project" value="UniProtKB-KW"/>
</dbReference>
<dbReference type="FunFam" id="1.10.20.10:FF:000085">
    <property type="entry name" value="Histone H3.2"/>
    <property type="match status" value="1"/>
</dbReference>
<proteinExistence type="inferred from homology"/>
<dbReference type="GO" id="GO:0030527">
    <property type="term" value="F:structural constituent of chromatin"/>
    <property type="evidence" value="ECO:0007669"/>
    <property type="project" value="InterPro"/>
</dbReference>